<evidence type="ECO:0000313" key="2">
    <source>
        <dbReference type="EMBL" id="KGF86596.1"/>
    </source>
</evidence>
<comment type="caution">
    <text evidence="2">The sequence shown here is derived from an EMBL/GenBank/DDBJ whole genome shotgun (WGS) entry which is preliminary data.</text>
</comment>
<evidence type="ECO:0000313" key="3">
    <source>
        <dbReference type="Proteomes" id="UP000030598"/>
    </source>
</evidence>
<feature type="transmembrane region" description="Helical" evidence="1">
    <location>
        <begin position="12"/>
        <end position="32"/>
    </location>
</feature>
<dbReference type="EMBL" id="JNAH01000007">
    <property type="protein sequence ID" value="KGF86596.1"/>
    <property type="molecule type" value="Genomic_DNA"/>
</dbReference>
<accession>A0A0A1ZDK4</accession>
<gene>
    <name evidence="2" type="ORF">EU91_1358</name>
</gene>
<name>A0A0A1ZDK4_PROMR</name>
<organism evidence="2 3">
    <name type="scientific">Prochlorococcus marinus str. GP2</name>
    <dbReference type="NCBI Taxonomy" id="59925"/>
    <lineage>
        <taxon>Bacteria</taxon>
        <taxon>Bacillati</taxon>
        <taxon>Cyanobacteriota</taxon>
        <taxon>Cyanophyceae</taxon>
        <taxon>Synechococcales</taxon>
        <taxon>Prochlorococcaceae</taxon>
        <taxon>Prochlorococcus</taxon>
    </lineage>
</organism>
<dbReference type="RefSeq" id="WP_275040666.1">
    <property type="nucleotide sequence ID" value="NZ_CP138934.1"/>
</dbReference>
<dbReference type="AlphaFoldDB" id="A0A0A1ZDK4"/>
<proteinExistence type="predicted"/>
<keyword evidence="1" id="KW-1133">Transmembrane helix</keyword>
<dbReference type="STRING" id="59925.EU91_1358"/>
<sequence length="41" mass="4710">MSTIIANIYDPLLAILYAFGNILTLTFLSWLYQDTWSDPSK</sequence>
<reference evidence="3" key="1">
    <citation type="journal article" date="2014" name="Sci. Data">
        <title>Genomes of diverse isolates of the marine cyanobacterium Prochlorococcus.</title>
        <authorList>
            <person name="Biller S."/>
            <person name="Berube P."/>
            <person name="Thompson J."/>
            <person name="Kelly L."/>
            <person name="Roggensack S."/>
            <person name="Awad L."/>
            <person name="Roache-Johnson K."/>
            <person name="Ding H."/>
            <person name="Giovannoni S.J."/>
            <person name="Moore L.R."/>
            <person name="Chisholm S.W."/>
        </authorList>
    </citation>
    <scope>NUCLEOTIDE SEQUENCE [LARGE SCALE GENOMIC DNA]</scope>
    <source>
        <strain evidence="3">GP2</strain>
    </source>
</reference>
<protein>
    <submittedName>
        <fullName evidence="2">Uncharacterized protein</fullName>
    </submittedName>
</protein>
<keyword evidence="1" id="KW-0812">Transmembrane</keyword>
<keyword evidence="1" id="KW-0472">Membrane</keyword>
<dbReference type="Proteomes" id="UP000030598">
    <property type="component" value="Unassembled WGS sequence"/>
</dbReference>
<evidence type="ECO:0000256" key="1">
    <source>
        <dbReference type="SAM" id="Phobius"/>
    </source>
</evidence>